<dbReference type="EMBL" id="JH767567">
    <property type="protein sequence ID" value="EON64263.1"/>
    <property type="molecule type" value="Genomic_DNA"/>
</dbReference>
<feature type="region of interest" description="Disordered" evidence="6">
    <location>
        <begin position="1480"/>
        <end position="1693"/>
    </location>
</feature>
<dbReference type="eggNOG" id="KOG0955">
    <property type="taxonomic scope" value="Eukaryota"/>
</dbReference>
<feature type="region of interest" description="Disordered" evidence="6">
    <location>
        <begin position="136"/>
        <end position="170"/>
    </location>
</feature>
<dbReference type="RefSeq" id="XP_007779580.1">
    <property type="nucleotide sequence ID" value="XM_007781390.1"/>
</dbReference>
<feature type="compositionally biased region" description="Polar residues" evidence="6">
    <location>
        <begin position="194"/>
        <end position="204"/>
    </location>
</feature>
<dbReference type="GO" id="GO:0008270">
    <property type="term" value="F:zinc ion binding"/>
    <property type="evidence" value="ECO:0007669"/>
    <property type="project" value="UniProtKB-KW"/>
</dbReference>
<feature type="compositionally biased region" description="Low complexity" evidence="6">
    <location>
        <begin position="58"/>
        <end position="72"/>
    </location>
</feature>
<dbReference type="InterPro" id="IPR029617">
    <property type="entry name" value="Snt2"/>
</dbReference>
<dbReference type="PANTHER" id="PTHR47672:SF1">
    <property type="entry name" value="E3 UBIQUITIN-PROTEIN LIGASE SNT2"/>
    <property type="match status" value="1"/>
</dbReference>
<dbReference type="PROSITE" id="PS51293">
    <property type="entry name" value="SANT"/>
    <property type="match status" value="1"/>
</dbReference>
<feature type="compositionally biased region" description="Polar residues" evidence="6">
    <location>
        <begin position="1316"/>
        <end position="1339"/>
    </location>
</feature>
<dbReference type="InterPro" id="IPR000949">
    <property type="entry name" value="ELM2_dom"/>
</dbReference>
<feature type="compositionally biased region" description="Pro residues" evidence="6">
    <location>
        <begin position="1497"/>
        <end position="1527"/>
    </location>
</feature>
<dbReference type="HOGENOM" id="CLU_001514_0_0_1"/>
<evidence type="ECO:0000259" key="8">
    <source>
        <dbReference type="PROSITE" id="PS51038"/>
    </source>
</evidence>
<feature type="domain" description="SANT" evidence="10">
    <location>
        <begin position="750"/>
        <end position="795"/>
    </location>
</feature>
<evidence type="ECO:0000313" key="11">
    <source>
        <dbReference type="EMBL" id="EON64263.1"/>
    </source>
</evidence>
<keyword evidence="1" id="KW-0479">Metal-binding</keyword>
<feature type="region of interest" description="Disordered" evidence="6">
    <location>
        <begin position="511"/>
        <end position="532"/>
    </location>
</feature>
<feature type="region of interest" description="Disordered" evidence="6">
    <location>
        <begin position="1415"/>
        <end position="1441"/>
    </location>
</feature>
<evidence type="ECO:0000259" key="10">
    <source>
        <dbReference type="PROSITE" id="PS51293"/>
    </source>
</evidence>
<evidence type="ECO:0000259" key="7">
    <source>
        <dbReference type="PROSITE" id="PS50016"/>
    </source>
</evidence>
<dbReference type="PROSITE" id="PS51156">
    <property type="entry name" value="ELM2"/>
    <property type="match status" value="1"/>
</dbReference>
<feature type="domain" description="ELM2" evidence="9">
    <location>
        <begin position="571"/>
        <end position="739"/>
    </location>
</feature>
<feature type="region of interest" description="Disordered" evidence="6">
    <location>
        <begin position="1"/>
        <end position="117"/>
    </location>
</feature>
<feature type="compositionally biased region" description="Polar residues" evidence="6">
    <location>
        <begin position="1684"/>
        <end position="1693"/>
    </location>
</feature>
<feature type="domain" description="BAH" evidence="8">
    <location>
        <begin position="274"/>
        <end position="393"/>
    </location>
</feature>
<evidence type="ECO:0000256" key="4">
    <source>
        <dbReference type="ARBA" id="ARBA00023242"/>
    </source>
</evidence>
<feature type="region of interest" description="Disordered" evidence="6">
    <location>
        <begin position="185"/>
        <end position="229"/>
    </location>
</feature>
<feature type="compositionally biased region" description="Pro residues" evidence="6">
    <location>
        <begin position="991"/>
        <end position="1007"/>
    </location>
</feature>
<evidence type="ECO:0000259" key="9">
    <source>
        <dbReference type="PROSITE" id="PS51156"/>
    </source>
</evidence>
<dbReference type="PROSITE" id="PS50016">
    <property type="entry name" value="ZF_PHD_2"/>
    <property type="match status" value="1"/>
</dbReference>
<feature type="region of interest" description="Disordered" evidence="6">
    <location>
        <begin position="954"/>
        <end position="1007"/>
    </location>
</feature>
<dbReference type="InterPro" id="IPR019787">
    <property type="entry name" value="Znf_PHD-finger"/>
</dbReference>
<dbReference type="Gene3D" id="1.10.10.60">
    <property type="entry name" value="Homeodomain-like"/>
    <property type="match status" value="1"/>
</dbReference>
<dbReference type="SMART" id="SM00439">
    <property type="entry name" value="BAH"/>
    <property type="match status" value="1"/>
</dbReference>
<evidence type="ECO:0000256" key="2">
    <source>
        <dbReference type="ARBA" id="ARBA00022771"/>
    </source>
</evidence>
<dbReference type="InterPro" id="IPR001025">
    <property type="entry name" value="BAH_dom"/>
</dbReference>
<dbReference type="Pfam" id="PF01426">
    <property type="entry name" value="BAH"/>
    <property type="match status" value="1"/>
</dbReference>
<feature type="compositionally biased region" description="Polar residues" evidence="6">
    <location>
        <begin position="74"/>
        <end position="90"/>
    </location>
</feature>
<dbReference type="PROSITE" id="PS51038">
    <property type="entry name" value="BAH"/>
    <property type="match status" value="1"/>
</dbReference>
<evidence type="ECO:0000313" key="12">
    <source>
        <dbReference type="Proteomes" id="UP000016924"/>
    </source>
</evidence>
<evidence type="ECO:0000256" key="3">
    <source>
        <dbReference type="ARBA" id="ARBA00022833"/>
    </source>
</evidence>
<protein>
    <submittedName>
        <fullName evidence="11">Uncharacterized protein</fullName>
    </submittedName>
</protein>
<feature type="domain" description="PHD-type" evidence="7">
    <location>
        <begin position="1014"/>
        <end position="1065"/>
    </location>
</feature>
<dbReference type="Pfam" id="PF13831">
    <property type="entry name" value="PHD_2"/>
    <property type="match status" value="1"/>
</dbReference>
<dbReference type="InterPro" id="IPR009057">
    <property type="entry name" value="Homeodomain-like_sf"/>
</dbReference>
<evidence type="ECO:0000256" key="5">
    <source>
        <dbReference type="PROSITE-ProRule" id="PRU00146"/>
    </source>
</evidence>
<keyword evidence="4" id="KW-0539">Nucleus</keyword>
<dbReference type="GO" id="GO:0004842">
    <property type="term" value="F:ubiquitin-protein transferase activity"/>
    <property type="evidence" value="ECO:0007669"/>
    <property type="project" value="TreeGrafter"/>
</dbReference>
<feature type="compositionally biased region" description="Polar residues" evidence="6">
    <location>
        <begin position="1630"/>
        <end position="1641"/>
    </location>
</feature>
<dbReference type="InterPro" id="IPR001965">
    <property type="entry name" value="Znf_PHD"/>
</dbReference>
<dbReference type="CDD" id="cd15489">
    <property type="entry name" value="PHD_SF"/>
    <property type="match status" value="1"/>
</dbReference>
<dbReference type="Pfam" id="PF00628">
    <property type="entry name" value="PHD"/>
    <property type="match status" value="1"/>
</dbReference>
<feature type="region of interest" description="Disordered" evidence="6">
    <location>
        <begin position="631"/>
        <end position="654"/>
    </location>
</feature>
<keyword evidence="2 5" id="KW-0863">Zinc-finger</keyword>
<dbReference type="Gene3D" id="2.30.30.490">
    <property type="match status" value="1"/>
</dbReference>
<accession>R7YQY2</accession>
<dbReference type="PANTHER" id="PTHR47672">
    <property type="entry name" value="E3 UBIQUITIN-PROTEIN LIGASE SNT2"/>
    <property type="match status" value="1"/>
</dbReference>
<dbReference type="CDD" id="cd15497">
    <property type="entry name" value="PHD1_Snt2p_like"/>
    <property type="match status" value="1"/>
</dbReference>
<dbReference type="OMA" id="WVMDEPP"/>
<dbReference type="InterPro" id="IPR013083">
    <property type="entry name" value="Znf_RING/FYVE/PHD"/>
</dbReference>
<dbReference type="InterPro" id="IPR017884">
    <property type="entry name" value="SANT_dom"/>
</dbReference>
<dbReference type="InterPro" id="IPR011011">
    <property type="entry name" value="Znf_FYVE_PHD"/>
</dbReference>
<name>R7YQY2_CONA1</name>
<dbReference type="Proteomes" id="UP000016924">
    <property type="component" value="Unassembled WGS sequence"/>
</dbReference>
<feature type="compositionally biased region" description="Polar residues" evidence="6">
    <location>
        <begin position="152"/>
        <end position="169"/>
    </location>
</feature>
<dbReference type="InterPro" id="IPR001005">
    <property type="entry name" value="SANT/Myb"/>
</dbReference>
<feature type="compositionally biased region" description="Pro residues" evidence="6">
    <location>
        <begin position="1561"/>
        <end position="1592"/>
    </location>
</feature>
<proteinExistence type="predicted"/>
<feature type="compositionally biased region" description="Basic and acidic residues" evidence="6">
    <location>
        <begin position="138"/>
        <end position="149"/>
    </location>
</feature>
<evidence type="ECO:0000256" key="6">
    <source>
        <dbReference type="SAM" id="MobiDB-lite"/>
    </source>
</evidence>
<feature type="compositionally biased region" description="Polar residues" evidence="6">
    <location>
        <begin position="522"/>
        <end position="532"/>
    </location>
</feature>
<dbReference type="GO" id="GO:0036205">
    <property type="term" value="P:histone catabolic process"/>
    <property type="evidence" value="ECO:0007669"/>
    <property type="project" value="TreeGrafter"/>
</dbReference>
<dbReference type="FunFam" id="2.30.30.490:FF:000018">
    <property type="entry name" value="Lid2 complex component snt2"/>
    <property type="match status" value="1"/>
</dbReference>
<keyword evidence="12" id="KW-1185">Reference proteome</keyword>
<feature type="compositionally biased region" description="Polar residues" evidence="6">
    <location>
        <begin position="1660"/>
        <end position="1673"/>
    </location>
</feature>
<dbReference type="GO" id="GO:0003682">
    <property type="term" value="F:chromatin binding"/>
    <property type="evidence" value="ECO:0007669"/>
    <property type="project" value="InterPro"/>
</dbReference>
<dbReference type="GO" id="GO:0048189">
    <property type="term" value="C:Lid2 complex"/>
    <property type="evidence" value="ECO:0007669"/>
    <property type="project" value="TreeGrafter"/>
</dbReference>
<dbReference type="STRING" id="1168221.R7YQY2"/>
<evidence type="ECO:0000256" key="1">
    <source>
        <dbReference type="ARBA" id="ARBA00022723"/>
    </source>
</evidence>
<dbReference type="SUPFAM" id="SSF46689">
    <property type="entry name" value="Homeodomain-like"/>
    <property type="match status" value="1"/>
</dbReference>
<dbReference type="Gene3D" id="3.30.40.10">
    <property type="entry name" value="Zinc/RING finger domain, C3HC4 (zinc finger)"/>
    <property type="match status" value="3"/>
</dbReference>
<feature type="compositionally biased region" description="Polar residues" evidence="6">
    <location>
        <begin position="35"/>
        <end position="52"/>
    </location>
</feature>
<dbReference type="SMART" id="SM00717">
    <property type="entry name" value="SANT"/>
    <property type="match status" value="1"/>
</dbReference>
<sequence>MAGSSGTPGIPDVEAAPEKSAPVVPAPTHDGSPTDALSQVQEISLASVTNLSPPMGVSAQPSSQATTTTEQPSRPHSTLPTAMALTSSAPPAQDAGSAAQLPTYGTRSRNRPGKPRINYAEDADVDFEYSVPAINTTVERHTSSSERTSRSPLTGDSRQSPTVSSTKNSVAGMLKGVQKVFPQLSKESPIPGMSTFSANPNGHTPPTAPKKRKNAANHGNHTGQTTSVASAHLSAKRTPFMQALSGPRETNMLTFEKSKAILKNGKLVADDGTIVAVNADTVYLVCEPPGDPYYLCRIMEFICAEGDKTSSPVTSLRVNWFYRPRDISRFSNDTRLVYWTMHSDTCPITSLRGKCRILHRSEIDDLEEYRKAKDSFWFNQCFDRFIHRYYEVVPTSQVINVPEKVKKALDENWKYIVVETNRMKELTSAVKSCKRCVGYCATNDSVECAVCHNTYHMDCVRPPLLKKPSRGFAWACGPCSRAQERKLEARRTPIVGDVTPDGEEEEVFEEEEEDAGALVPTTAPSPSGSDIQPGTQAELALVKMWPGRYLGIHCRVEDALQYDDRAIYPRASSRLGPRHQSNVDDWFGRPVELVKPVEIKKRYVKSTSHKKDAKLSKETVAALEADRAEKATRPKWVQDEPPGYVQRGEDYPNNDPRNTAKLLFKMPPAGVHSSRGDDAPDAPDDREELMKSYMERAKALAKDVGVHEYSVDFLDKAVQLLQENNYNAQAALKQLKKVDRHKDLGIPEPSKEEFKRFEEAVAKYGSEWRLIRQHVKTMSHADVVRFYYMWKKSPKAREIKGSHSGRKIKIKNIDTDTASRLLDDVADDQDDSAFDNDKAASRKRGFQCKFCETRQSRQWRRAPGVAPGQTVPGDNKGTKDKSSALVLALCQRCAYLWRKYAIQWEEIEELTKKVAQSGGRTIKKRFDQELIDAAFASKEEREMANINARLDYSATPPVMSQSDLEPPKKKARMAPEKQSTPQAAPSEPVQKPKPLPPPRPPTPPIVPALPKFRELPCRVCKVMGTSEEPTIMCTICRLTVHGQCYGVTDSQRPNNKWHCDTCRNDRQEVVSFKYECVLCPVKRVEQDLVEAPKVSHKKKTDREREKERLEKELATKFAEDYRQGQLQKGRPDVPREPLKRTADNNWVHVHCAVWTPGTSFSNAEALELVEGIGSPQVLAMYGHGHVCKVCKSDQGPITKCKDCDSTFHIGCAHVEDYSFGFDITPVKSTRRDAVSTFTLGTETGSLHAAIWCKEHKSIKTIVHPVFEVVPESGLNALQLYVQNYKQADLTLTGTARKANLVDQSTRSGSFAPAPATTGNNRRTSTAQTGNTALRSQRPSSAGLKPEDQESMTGIDVSLVERRCVTCNIDVTPKWWRVDESSNTDGVETKPTSSSENAPSGINPANSIAMELRDRDVGGSHIPNGLTDYQGDPSHTSLDAAASAAVPALAPLENDTETTQGQPDTFICNKCHWKKLHEPELQEAKRSESQESLAHQPPGSPQRLYPPPQLPWIPPANIPPPPVHPPSWPSHGPSILNGISTSPQPLAHPPLQQPYHLSLHTHPPPNGYPSFPPPGGPPPGTMRGSPFPPPHHQPAPLHLSNSPMIGGLPNGMHSPHMPMISPTYGPPTLPPRNTDSPYSASSGPHLPPFGHSHGSPAPLNTRPSTPRDSVLSQNADRRPMGGASASPSLSNLLH</sequence>
<reference evidence="12" key="1">
    <citation type="submission" date="2012-06" db="EMBL/GenBank/DDBJ databases">
        <title>The genome sequence of Coniosporium apollinis CBS 100218.</title>
        <authorList>
            <consortium name="The Broad Institute Genome Sequencing Platform"/>
            <person name="Cuomo C."/>
            <person name="Gorbushina A."/>
            <person name="Noack S."/>
            <person name="Walker B."/>
            <person name="Young S.K."/>
            <person name="Zeng Q."/>
            <person name="Gargeya S."/>
            <person name="Fitzgerald M."/>
            <person name="Haas B."/>
            <person name="Abouelleil A."/>
            <person name="Alvarado L."/>
            <person name="Arachchi H.M."/>
            <person name="Berlin A.M."/>
            <person name="Chapman S.B."/>
            <person name="Goldberg J."/>
            <person name="Griggs A."/>
            <person name="Gujja S."/>
            <person name="Hansen M."/>
            <person name="Howarth C."/>
            <person name="Imamovic A."/>
            <person name="Larimer J."/>
            <person name="McCowan C."/>
            <person name="Montmayeur A."/>
            <person name="Murphy C."/>
            <person name="Neiman D."/>
            <person name="Pearson M."/>
            <person name="Priest M."/>
            <person name="Roberts A."/>
            <person name="Saif S."/>
            <person name="Shea T."/>
            <person name="Sisk P."/>
            <person name="Sykes S."/>
            <person name="Wortman J."/>
            <person name="Nusbaum C."/>
            <person name="Birren B."/>
        </authorList>
    </citation>
    <scope>NUCLEOTIDE SEQUENCE [LARGE SCALE GENOMIC DNA]</scope>
    <source>
        <strain evidence="12">CBS 100218</strain>
    </source>
</reference>
<feature type="region of interest" description="Disordered" evidence="6">
    <location>
        <begin position="859"/>
        <end position="878"/>
    </location>
</feature>
<feature type="region of interest" description="Disordered" evidence="6">
    <location>
        <begin position="1380"/>
        <end position="1403"/>
    </location>
</feature>
<dbReference type="OrthoDB" id="336088at2759"/>
<gene>
    <name evidence="11" type="ORF">W97_03494</name>
</gene>
<dbReference type="SUPFAM" id="SSF57903">
    <property type="entry name" value="FYVE/PHD zinc finger"/>
    <property type="match status" value="2"/>
</dbReference>
<dbReference type="SMART" id="SM00249">
    <property type="entry name" value="PHD"/>
    <property type="match status" value="3"/>
</dbReference>
<organism evidence="11 12">
    <name type="scientific">Coniosporium apollinis (strain CBS 100218)</name>
    <name type="common">Rock-inhabiting black yeast</name>
    <dbReference type="NCBI Taxonomy" id="1168221"/>
    <lineage>
        <taxon>Eukaryota</taxon>
        <taxon>Fungi</taxon>
        <taxon>Dikarya</taxon>
        <taxon>Ascomycota</taxon>
        <taxon>Pezizomycotina</taxon>
        <taxon>Dothideomycetes</taxon>
        <taxon>Dothideomycetes incertae sedis</taxon>
        <taxon>Coniosporium</taxon>
    </lineage>
</organism>
<dbReference type="InterPro" id="IPR043151">
    <property type="entry name" value="BAH_sf"/>
</dbReference>
<keyword evidence="3" id="KW-0862">Zinc</keyword>
<feature type="region of interest" description="Disordered" evidence="6">
    <location>
        <begin position="1303"/>
        <end position="1349"/>
    </location>
</feature>
<dbReference type="GeneID" id="19900805"/>
<dbReference type="Pfam" id="PF13832">
    <property type="entry name" value="zf-HC5HC2H_2"/>
    <property type="match status" value="1"/>
</dbReference>
<feature type="compositionally biased region" description="Polar residues" evidence="6">
    <location>
        <begin position="217"/>
        <end position="229"/>
    </location>
</feature>